<feature type="compositionally biased region" description="Basic and acidic residues" evidence="1">
    <location>
        <begin position="72"/>
        <end position="82"/>
    </location>
</feature>
<evidence type="ECO:0000256" key="1">
    <source>
        <dbReference type="SAM" id="MobiDB-lite"/>
    </source>
</evidence>
<sequence>MDGRRPSVGGPGGGTGERPVCPVMPGRARGATHACPRVSDPPPDHYDRNCAFRVVPPWSSRDVMGTVGFRPPSRDTRPEARARPMCAGSRDDDGLSRGSGRGTEEEA</sequence>
<accession>A0ABN2WVK2</accession>
<keyword evidence="3" id="KW-1185">Reference proteome</keyword>
<proteinExistence type="predicted"/>
<comment type="caution">
    <text evidence="2">The sequence shown here is derived from an EMBL/GenBank/DDBJ whole genome shotgun (WGS) entry which is preliminary data.</text>
</comment>
<organism evidence="2 3">
    <name type="scientific">Streptomyces albiaxialis</name>
    <dbReference type="NCBI Taxonomy" id="329523"/>
    <lineage>
        <taxon>Bacteria</taxon>
        <taxon>Bacillati</taxon>
        <taxon>Actinomycetota</taxon>
        <taxon>Actinomycetes</taxon>
        <taxon>Kitasatosporales</taxon>
        <taxon>Streptomycetaceae</taxon>
        <taxon>Streptomyces</taxon>
    </lineage>
</organism>
<feature type="region of interest" description="Disordered" evidence="1">
    <location>
        <begin position="61"/>
        <end position="107"/>
    </location>
</feature>
<gene>
    <name evidence="2" type="ORF">GCM10009801_72200</name>
</gene>
<evidence type="ECO:0000313" key="2">
    <source>
        <dbReference type="EMBL" id="GAA2100029.1"/>
    </source>
</evidence>
<name>A0ABN2WVK2_9ACTN</name>
<feature type="region of interest" description="Disordered" evidence="1">
    <location>
        <begin position="1"/>
        <end position="23"/>
    </location>
</feature>
<evidence type="ECO:0000313" key="3">
    <source>
        <dbReference type="Proteomes" id="UP001500016"/>
    </source>
</evidence>
<reference evidence="2 3" key="1">
    <citation type="journal article" date="2019" name="Int. J. Syst. Evol. Microbiol.">
        <title>The Global Catalogue of Microorganisms (GCM) 10K type strain sequencing project: providing services to taxonomists for standard genome sequencing and annotation.</title>
        <authorList>
            <consortium name="The Broad Institute Genomics Platform"/>
            <consortium name="The Broad Institute Genome Sequencing Center for Infectious Disease"/>
            <person name="Wu L."/>
            <person name="Ma J."/>
        </authorList>
    </citation>
    <scope>NUCLEOTIDE SEQUENCE [LARGE SCALE GENOMIC DNA]</scope>
    <source>
        <strain evidence="2 3">JCM 15478</strain>
    </source>
</reference>
<dbReference type="Proteomes" id="UP001500016">
    <property type="component" value="Unassembled WGS sequence"/>
</dbReference>
<dbReference type="EMBL" id="BAAAPE010000022">
    <property type="protein sequence ID" value="GAA2100029.1"/>
    <property type="molecule type" value="Genomic_DNA"/>
</dbReference>
<protein>
    <submittedName>
        <fullName evidence="2">Uncharacterized protein</fullName>
    </submittedName>
</protein>